<dbReference type="OrthoDB" id="3793416at2759"/>
<evidence type="ECO:0000256" key="2">
    <source>
        <dbReference type="SAM" id="SignalP"/>
    </source>
</evidence>
<organism evidence="3 4">
    <name type="scientific">Massariosphaeria phaeospora</name>
    <dbReference type="NCBI Taxonomy" id="100035"/>
    <lineage>
        <taxon>Eukaryota</taxon>
        <taxon>Fungi</taxon>
        <taxon>Dikarya</taxon>
        <taxon>Ascomycota</taxon>
        <taxon>Pezizomycotina</taxon>
        <taxon>Dothideomycetes</taxon>
        <taxon>Pleosporomycetidae</taxon>
        <taxon>Pleosporales</taxon>
        <taxon>Pleosporales incertae sedis</taxon>
        <taxon>Massariosphaeria</taxon>
    </lineage>
</organism>
<dbReference type="PRINTS" id="PR01217">
    <property type="entry name" value="PRICHEXTENSN"/>
</dbReference>
<dbReference type="EMBL" id="JAADJZ010000024">
    <property type="protein sequence ID" value="KAF2867232.1"/>
    <property type="molecule type" value="Genomic_DNA"/>
</dbReference>
<name>A0A7C8I3K2_9PLEO</name>
<feature type="compositionally biased region" description="Pro residues" evidence="1">
    <location>
        <begin position="102"/>
        <end position="196"/>
    </location>
</feature>
<feature type="compositionally biased region" description="Polar residues" evidence="1">
    <location>
        <begin position="215"/>
        <end position="226"/>
    </location>
</feature>
<feature type="region of interest" description="Disordered" evidence="1">
    <location>
        <begin position="67"/>
        <end position="86"/>
    </location>
</feature>
<feature type="region of interest" description="Disordered" evidence="1">
    <location>
        <begin position="99"/>
        <end position="240"/>
    </location>
</feature>
<dbReference type="Proteomes" id="UP000481861">
    <property type="component" value="Unassembled WGS sequence"/>
</dbReference>
<keyword evidence="4" id="KW-1185">Reference proteome</keyword>
<evidence type="ECO:0000313" key="3">
    <source>
        <dbReference type="EMBL" id="KAF2867232.1"/>
    </source>
</evidence>
<sequence>MLPSELFTLVLLATVTTAIPQNTADATITDPSITTTALGEQETEVNLVKPIIKSFPDSQLIIVESPATGWETDPGPIETPPPQPSLFVLQTPSIIVIHTSVAPPPPDVPPPDTPPPDTPPDTPAPDTPPNTPPNAPPPDAPPPNNPPPDTPSPNAPSPNPPSPDAPSPDAPSPDAPPPSTPPANSPLPNDPPPNNPRPNDEPSSGPGEPEPSHGNIQTLGTDQAPAQTGPAPPSPAQSQGGDLLMEIVSRIGNSQLGPQPNTQSSAPTGDTSPPNDGPQSVPAGQNTNKLEQTALEGLSTLSITAAPQGSPAISVGAPITLGSAILTLTPGLSTTLGSGPVATFVALTTDTAGQTVIVVSSSGTAVTATVTNAPLTMSMTMPKSGFEASITEVASPGGFSSPSYNGAASTTSSEGIAAERRGEVGCWVGIVLGLMGLGAAL</sequence>
<dbReference type="AlphaFoldDB" id="A0A7C8I3K2"/>
<reference evidence="3 4" key="1">
    <citation type="submission" date="2020-01" db="EMBL/GenBank/DDBJ databases">
        <authorList>
            <consortium name="DOE Joint Genome Institute"/>
            <person name="Haridas S."/>
            <person name="Albert R."/>
            <person name="Binder M."/>
            <person name="Bloem J."/>
            <person name="Labutti K."/>
            <person name="Salamov A."/>
            <person name="Andreopoulos B."/>
            <person name="Baker S.E."/>
            <person name="Barry K."/>
            <person name="Bills G."/>
            <person name="Bluhm B.H."/>
            <person name="Cannon C."/>
            <person name="Castanera R."/>
            <person name="Culley D.E."/>
            <person name="Daum C."/>
            <person name="Ezra D."/>
            <person name="Gonzalez J.B."/>
            <person name="Henrissat B."/>
            <person name="Kuo A."/>
            <person name="Liang C."/>
            <person name="Lipzen A."/>
            <person name="Lutzoni F."/>
            <person name="Magnuson J."/>
            <person name="Mondo S."/>
            <person name="Nolan M."/>
            <person name="Ohm R."/>
            <person name="Pangilinan J."/>
            <person name="Park H.-J.H."/>
            <person name="Ramirez L."/>
            <person name="Alfaro M."/>
            <person name="Sun H."/>
            <person name="Tritt A."/>
            <person name="Yoshinaga Y."/>
            <person name="Zwiers L.-H.L."/>
            <person name="Turgeon B.G."/>
            <person name="Goodwin S.B."/>
            <person name="Spatafora J.W."/>
            <person name="Crous P.W."/>
            <person name="Grigoriev I.V."/>
        </authorList>
    </citation>
    <scope>NUCLEOTIDE SEQUENCE [LARGE SCALE GENOMIC DNA]</scope>
    <source>
        <strain evidence="3 4">CBS 611.86</strain>
    </source>
</reference>
<evidence type="ECO:0000256" key="1">
    <source>
        <dbReference type="SAM" id="MobiDB-lite"/>
    </source>
</evidence>
<feature type="signal peptide" evidence="2">
    <location>
        <begin position="1"/>
        <end position="18"/>
    </location>
</feature>
<feature type="chain" id="PRO_5028874322" evidence="2">
    <location>
        <begin position="19"/>
        <end position="441"/>
    </location>
</feature>
<proteinExistence type="predicted"/>
<comment type="caution">
    <text evidence="3">The sequence shown here is derived from an EMBL/GenBank/DDBJ whole genome shotgun (WGS) entry which is preliminary data.</text>
</comment>
<feature type="region of interest" description="Disordered" evidence="1">
    <location>
        <begin position="253"/>
        <end position="285"/>
    </location>
</feature>
<evidence type="ECO:0000313" key="4">
    <source>
        <dbReference type="Proteomes" id="UP000481861"/>
    </source>
</evidence>
<gene>
    <name evidence="3" type="ORF">BDV95DRAFT_598344</name>
</gene>
<keyword evidence="2" id="KW-0732">Signal</keyword>
<protein>
    <submittedName>
        <fullName evidence="3">Uncharacterized protein</fullName>
    </submittedName>
</protein>
<accession>A0A7C8I3K2</accession>